<dbReference type="Proteomes" id="UP000199054">
    <property type="component" value="Unassembled WGS sequence"/>
</dbReference>
<dbReference type="SUPFAM" id="SSF52402">
    <property type="entry name" value="Adenine nucleotide alpha hydrolases-like"/>
    <property type="match status" value="1"/>
</dbReference>
<evidence type="ECO:0000313" key="3">
    <source>
        <dbReference type="Proteomes" id="UP000199054"/>
    </source>
</evidence>
<organism evidence="2 3">
    <name type="scientific">Paracoccus alcaliphilus</name>
    <dbReference type="NCBI Taxonomy" id="34002"/>
    <lineage>
        <taxon>Bacteria</taxon>
        <taxon>Pseudomonadati</taxon>
        <taxon>Pseudomonadota</taxon>
        <taxon>Alphaproteobacteria</taxon>
        <taxon>Rhodobacterales</taxon>
        <taxon>Paracoccaceae</taxon>
        <taxon>Paracoccus</taxon>
    </lineage>
</organism>
<gene>
    <name evidence="2" type="ORF">SAMN04489859_101432</name>
</gene>
<dbReference type="AlphaFoldDB" id="A0A1H8IV19"/>
<dbReference type="InterPro" id="IPR014729">
    <property type="entry name" value="Rossmann-like_a/b/a_fold"/>
</dbReference>
<evidence type="ECO:0000259" key="1">
    <source>
        <dbReference type="Pfam" id="PF00582"/>
    </source>
</evidence>
<feature type="domain" description="UspA" evidence="1">
    <location>
        <begin position="6"/>
        <end position="143"/>
    </location>
</feature>
<dbReference type="InterPro" id="IPR006016">
    <property type="entry name" value="UspA"/>
</dbReference>
<evidence type="ECO:0000313" key="2">
    <source>
        <dbReference type="EMBL" id="SEN71866.1"/>
    </source>
</evidence>
<keyword evidence="3" id="KW-1185">Reference proteome</keyword>
<accession>A0A1H8IV19</accession>
<reference evidence="2 3" key="1">
    <citation type="submission" date="2016-10" db="EMBL/GenBank/DDBJ databases">
        <authorList>
            <person name="de Groot N.N."/>
        </authorList>
    </citation>
    <scope>NUCLEOTIDE SEQUENCE [LARGE SCALE GENOMIC DNA]</scope>
    <source>
        <strain evidence="2 3">DSM 8512</strain>
    </source>
</reference>
<protein>
    <submittedName>
        <fullName evidence="2">Nucleotide-binding universal stress protein, UspA family</fullName>
    </submittedName>
</protein>
<dbReference type="CDD" id="cd00293">
    <property type="entry name" value="USP-like"/>
    <property type="match status" value="1"/>
</dbReference>
<sequence length="156" mass="17149">MTGAQMRKFLVILDDSHECLNAMRFAAMRAANSGGGVVILSVIPAEEIQHGFGVADVMRAEAHERIEAHYEVFAKWMRSRPKVEPELIIREGDPAEELMKVVAEDPKIGIVVIGLSSEKSAQNPLLTRLLRDVTALSCPITLVPGDMSKERLEAIT</sequence>
<proteinExistence type="predicted"/>
<dbReference type="Pfam" id="PF00582">
    <property type="entry name" value="Usp"/>
    <property type="match status" value="1"/>
</dbReference>
<dbReference type="EMBL" id="FODE01000014">
    <property type="protein sequence ID" value="SEN71866.1"/>
    <property type="molecule type" value="Genomic_DNA"/>
</dbReference>
<dbReference type="Gene3D" id="3.40.50.620">
    <property type="entry name" value="HUPs"/>
    <property type="match status" value="1"/>
</dbReference>
<name>A0A1H8IV19_9RHOB</name>
<dbReference type="STRING" id="34002.SAMN04489859_101432"/>